<dbReference type="PROSITE" id="PS01124">
    <property type="entry name" value="HTH_ARAC_FAMILY_2"/>
    <property type="match status" value="1"/>
</dbReference>
<keyword evidence="6" id="KW-1185">Reference proteome</keyword>
<dbReference type="InterPro" id="IPR009057">
    <property type="entry name" value="Homeodomain-like_sf"/>
</dbReference>
<dbReference type="EMBL" id="LT629791">
    <property type="protein sequence ID" value="SDU80353.1"/>
    <property type="molecule type" value="Genomic_DNA"/>
</dbReference>
<dbReference type="PANTHER" id="PTHR46796:SF15">
    <property type="entry name" value="BLL1074 PROTEIN"/>
    <property type="match status" value="1"/>
</dbReference>
<dbReference type="AlphaFoldDB" id="A0A1H2LH15"/>
<evidence type="ECO:0000313" key="5">
    <source>
        <dbReference type="EMBL" id="SDU80353.1"/>
    </source>
</evidence>
<evidence type="ECO:0000259" key="4">
    <source>
        <dbReference type="PROSITE" id="PS01124"/>
    </source>
</evidence>
<sequence>MLVRRPRAELAPFVEHLWYLDEPLPPGRDRTLPTGASQLVVNLAADRLNWYDGDDLSRPGGVGGAGVCAPLARPIGVDTADQAATAGVVFRPGGVVAFGDVPAAALTDPVTPLADLWGSDGASVRERVLTASTPGERLDVLERVLLARLGAAAAGPEPDGAVAYAVRALDRGAAVGAVTGRIGASASTLQRRFRAAVGLSPKQFGRVRRLQRVLRTVTVPGVVPGGGVDWAEVAARHGYFDQAHLINDFRALTGLTPGRYVPRSAAEHNHVPLPPG</sequence>
<keyword evidence="2 5" id="KW-0238">DNA-binding</keyword>
<proteinExistence type="predicted"/>
<dbReference type="Pfam" id="PF12833">
    <property type="entry name" value="HTH_18"/>
    <property type="match status" value="1"/>
</dbReference>
<evidence type="ECO:0000256" key="2">
    <source>
        <dbReference type="ARBA" id="ARBA00023125"/>
    </source>
</evidence>
<keyword evidence="3" id="KW-0804">Transcription</keyword>
<dbReference type="InterPro" id="IPR018060">
    <property type="entry name" value="HTH_AraC"/>
</dbReference>
<dbReference type="SUPFAM" id="SSF46689">
    <property type="entry name" value="Homeodomain-like"/>
    <property type="match status" value="1"/>
</dbReference>
<gene>
    <name evidence="5" type="ORF">SAMN04488563_6155</name>
</gene>
<feature type="domain" description="HTH araC/xylS-type" evidence="4">
    <location>
        <begin position="159"/>
        <end position="263"/>
    </location>
</feature>
<dbReference type="OrthoDB" id="2559672at2"/>
<dbReference type="PANTHER" id="PTHR46796">
    <property type="entry name" value="HTH-TYPE TRANSCRIPTIONAL ACTIVATOR RHAS-RELATED"/>
    <property type="match status" value="1"/>
</dbReference>
<dbReference type="Proteomes" id="UP000182977">
    <property type="component" value="Chromosome I"/>
</dbReference>
<evidence type="ECO:0000256" key="3">
    <source>
        <dbReference type="ARBA" id="ARBA00023163"/>
    </source>
</evidence>
<evidence type="ECO:0000313" key="6">
    <source>
        <dbReference type="Proteomes" id="UP000182977"/>
    </source>
</evidence>
<dbReference type="InterPro" id="IPR046532">
    <property type="entry name" value="DUF6597"/>
</dbReference>
<evidence type="ECO:0000256" key="1">
    <source>
        <dbReference type="ARBA" id="ARBA00023015"/>
    </source>
</evidence>
<protein>
    <submittedName>
        <fullName evidence="5">AraC-type DNA-binding protein</fullName>
    </submittedName>
</protein>
<dbReference type="Gene3D" id="1.10.10.60">
    <property type="entry name" value="Homeodomain-like"/>
    <property type="match status" value="1"/>
</dbReference>
<dbReference type="Pfam" id="PF20240">
    <property type="entry name" value="DUF6597"/>
    <property type="match status" value="1"/>
</dbReference>
<accession>A0A1H2LH15</accession>
<keyword evidence="1" id="KW-0805">Transcription regulation</keyword>
<dbReference type="GO" id="GO:0043565">
    <property type="term" value="F:sequence-specific DNA binding"/>
    <property type="evidence" value="ECO:0007669"/>
    <property type="project" value="InterPro"/>
</dbReference>
<dbReference type="InterPro" id="IPR050204">
    <property type="entry name" value="AraC_XylS_family_regulators"/>
</dbReference>
<dbReference type="STRING" id="419479.SAMN04488563_6155"/>
<dbReference type="RefSeq" id="WP_046771692.1">
    <property type="nucleotide sequence ID" value="NZ_LBMC01000046.1"/>
</dbReference>
<dbReference type="GO" id="GO:0003700">
    <property type="term" value="F:DNA-binding transcription factor activity"/>
    <property type="evidence" value="ECO:0007669"/>
    <property type="project" value="InterPro"/>
</dbReference>
<dbReference type="SMART" id="SM00342">
    <property type="entry name" value="HTH_ARAC"/>
    <property type="match status" value="1"/>
</dbReference>
<organism evidence="5 6">
    <name type="scientific">Jiangella alkaliphila</name>
    <dbReference type="NCBI Taxonomy" id="419479"/>
    <lineage>
        <taxon>Bacteria</taxon>
        <taxon>Bacillati</taxon>
        <taxon>Actinomycetota</taxon>
        <taxon>Actinomycetes</taxon>
        <taxon>Jiangellales</taxon>
        <taxon>Jiangellaceae</taxon>
        <taxon>Jiangella</taxon>
    </lineage>
</organism>
<name>A0A1H2LH15_9ACTN</name>
<reference evidence="6" key="1">
    <citation type="submission" date="2016-10" db="EMBL/GenBank/DDBJ databases">
        <authorList>
            <person name="Varghese N."/>
            <person name="Submissions S."/>
        </authorList>
    </citation>
    <scope>NUCLEOTIDE SEQUENCE [LARGE SCALE GENOMIC DNA]</scope>
    <source>
        <strain evidence="6">DSM 45079</strain>
    </source>
</reference>